<dbReference type="GO" id="GO:0055085">
    <property type="term" value="P:transmembrane transport"/>
    <property type="evidence" value="ECO:0007669"/>
    <property type="project" value="InterPro"/>
</dbReference>
<evidence type="ECO:0000256" key="1">
    <source>
        <dbReference type="ARBA" id="ARBA00004651"/>
    </source>
</evidence>
<keyword evidence="6 9" id="KW-1133">Transmembrane helix</keyword>
<feature type="region of interest" description="Disordered" evidence="8">
    <location>
        <begin position="151"/>
        <end position="182"/>
    </location>
</feature>
<comment type="subcellular location">
    <subcellularLocation>
        <location evidence="1">Cell membrane</location>
        <topology evidence="1">Multi-pass membrane protein</topology>
    </subcellularLocation>
</comment>
<feature type="transmembrane region" description="Helical" evidence="9">
    <location>
        <begin position="289"/>
        <end position="308"/>
    </location>
</feature>
<feature type="transmembrane region" description="Helical" evidence="9">
    <location>
        <begin position="6"/>
        <end position="25"/>
    </location>
</feature>
<feature type="transmembrane region" description="Helical" evidence="9">
    <location>
        <begin position="68"/>
        <end position="90"/>
    </location>
</feature>
<name>A0A9D1YMU0_9FIRM</name>
<evidence type="ECO:0000256" key="6">
    <source>
        <dbReference type="ARBA" id="ARBA00022989"/>
    </source>
</evidence>
<dbReference type="EMBL" id="DXDD01000025">
    <property type="protein sequence ID" value="HIY59457.1"/>
    <property type="molecule type" value="Genomic_DNA"/>
</dbReference>
<evidence type="ECO:0000256" key="3">
    <source>
        <dbReference type="ARBA" id="ARBA00022448"/>
    </source>
</evidence>
<dbReference type="Gene3D" id="1.20.1530.20">
    <property type="match status" value="1"/>
</dbReference>
<dbReference type="PANTHER" id="PTHR36838">
    <property type="entry name" value="AUXIN EFFLUX CARRIER FAMILY PROTEIN"/>
    <property type="match status" value="1"/>
</dbReference>
<feature type="transmembrane region" description="Helical" evidence="9">
    <location>
        <begin position="37"/>
        <end position="56"/>
    </location>
</feature>
<keyword evidence="4" id="KW-1003">Cell membrane</keyword>
<dbReference type="AlphaFoldDB" id="A0A9D1YMU0"/>
<sequence>MENLIFSLNATAPVFLMMLLGMLFRRLGWIDEAFASRMNRFVFLVPLPVLVFHDLASAEIGDVWNFRFVAFCFLVTAASIAICALLSCLLKEKTQRGEFIQASYRSSAALLGIALTTNIYGDAGLVPLMIIGSVPLYNVMAVVVLSLTAPDEKGSSGRPSDSAGPNPGSQSTVTAGNAVSGGNAASRKTELWKRTLKGIVTNPIILGILAGLLWSMLRLPLPPILEKTVTSLGDLAAPLGLMAMGATFRLDKAVGQAKPAIAASFIKLVGFCILFLPLAVRLGFREEELVAILIMLGSATTVSCYVMAKSMGHEGVLTTSAVMLTTLFSAFTITAWLFLLKSLGLV</sequence>
<evidence type="ECO:0000256" key="8">
    <source>
        <dbReference type="SAM" id="MobiDB-lite"/>
    </source>
</evidence>
<keyword evidence="3" id="KW-0813">Transport</keyword>
<evidence type="ECO:0000256" key="5">
    <source>
        <dbReference type="ARBA" id="ARBA00022692"/>
    </source>
</evidence>
<feature type="transmembrane region" description="Helical" evidence="9">
    <location>
        <begin position="315"/>
        <end position="339"/>
    </location>
</feature>
<comment type="similarity">
    <text evidence="2">Belongs to the auxin efflux carrier (TC 2.A.69) family.</text>
</comment>
<reference evidence="10" key="2">
    <citation type="submission" date="2021-04" db="EMBL/GenBank/DDBJ databases">
        <authorList>
            <person name="Gilroy R."/>
        </authorList>
    </citation>
    <scope>NUCLEOTIDE SEQUENCE</scope>
    <source>
        <strain evidence="10">ChiSxjej3B15-24422</strain>
    </source>
</reference>
<feature type="transmembrane region" description="Helical" evidence="9">
    <location>
        <begin position="260"/>
        <end position="283"/>
    </location>
</feature>
<feature type="transmembrane region" description="Helical" evidence="9">
    <location>
        <begin position="196"/>
        <end position="217"/>
    </location>
</feature>
<gene>
    <name evidence="10" type="ORF">H9831_02065</name>
</gene>
<reference evidence="10" key="1">
    <citation type="journal article" date="2021" name="PeerJ">
        <title>Extensive microbial diversity within the chicken gut microbiome revealed by metagenomics and culture.</title>
        <authorList>
            <person name="Gilroy R."/>
            <person name="Ravi A."/>
            <person name="Getino M."/>
            <person name="Pursley I."/>
            <person name="Horton D.L."/>
            <person name="Alikhan N.F."/>
            <person name="Baker D."/>
            <person name="Gharbi K."/>
            <person name="Hall N."/>
            <person name="Watson M."/>
            <person name="Adriaenssens E.M."/>
            <person name="Foster-Nyarko E."/>
            <person name="Jarju S."/>
            <person name="Secka A."/>
            <person name="Antonio M."/>
            <person name="Oren A."/>
            <person name="Chaudhuri R.R."/>
            <person name="La Ragione R."/>
            <person name="Hildebrand F."/>
            <person name="Pallen M.J."/>
        </authorList>
    </citation>
    <scope>NUCLEOTIDE SEQUENCE</scope>
    <source>
        <strain evidence="10">ChiSxjej3B15-24422</strain>
    </source>
</reference>
<evidence type="ECO:0000256" key="2">
    <source>
        <dbReference type="ARBA" id="ARBA00010145"/>
    </source>
</evidence>
<dbReference type="Proteomes" id="UP000824007">
    <property type="component" value="Unassembled WGS sequence"/>
</dbReference>
<feature type="transmembrane region" description="Helical" evidence="9">
    <location>
        <begin position="126"/>
        <end position="149"/>
    </location>
</feature>
<dbReference type="PANTHER" id="PTHR36838:SF4">
    <property type="entry name" value="AUXIN EFFLUX CARRIER FAMILY PROTEIN"/>
    <property type="match status" value="1"/>
</dbReference>
<protein>
    <submittedName>
        <fullName evidence="10">AEC family transporter</fullName>
    </submittedName>
</protein>
<accession>A0A9D1YMU0</accession>
<evidence type="ECO:0000256" key="7">
    <source>
        <dbReference type="ARBA" id="ARBA00023136"/>
    </source>
</evidence>
<organism evidence="10 11">
    <name type="scientific">Candidatus Eisenbergiella pullistercoris</name>
    <dbReference type="NCBI Taxonomy" id="2838555"/>
    <lineage>
        <taxon>Bacteria</taxon>
        <taxon>Bacillati</taxon>
        <taxon>Bacillota</taxon>
        <taxon>Clostridia</taxon>
        <taxon>Lachnospirales</taxon>
        <taxon>Lachnospiraceae</taxon>
        <taxon>Eisenbergiella</taxon>
    </lineage>
</organism>
<evidence type="ECO:0000256" key="9">
    <source>
        <dbReference type="SAM" id="Phobius"/>
    </source>
</evidence>
<keyword evidence="5 9" id="KW-0812">Transmembrane</keyword>
<keyword evidence="7 9" id="KW-0472">Membrane</keyword>
<evidence type="ECO:0000313" key="10">
    <source>
        <dbReference type="EMBL" id="HIY59457.1"/>
    </source>
</evidence>
<proteinExistence type="inferred from homology"/>
<dbReference type="InterPro" id="IPR038770">
    <property type="entry name" value="Na+/solute_symporter_sf"/>
</dbReference>
<dbReference type="GO" id="GO:0005886">
    <property type="term" value="C:plasma membrane"/>
    <property type="evidence" value="ECO:0007669"/>
    <property type="project" value="UniProtKB-SubCell"/>
</dbReference>
<comment type="caution">
    <text evidence="10">The sequence shown here is derived from an EMBL/GenBank/DDBJ whole genome shotgun (WGS) entry which is preliminary data.</text>
</comment>
<evidence type="ECO:0000313" key="11">
    <source>
        <dbReference type="Proteomes" id="UP000824007"/>
    </source>
</evidence>
<evidence type="ECO:0000256" key="4">
    <source>
        <dbReference type="ARBA" id="ARBA00022475"/>
    </source>
</evidence>
<dbReference type="Pfam" id="PF03547">
    <property type="entry name" value="Mem_trans"/>
    <property type="match status" value="1"/>
</dbReference>
<feature type="transmembrane region" description="Helical" evidence="9">
    <location>
        <begin position="102"/>
        <end position="120"/>
    </location>
</feature>
<dbReference type="InterPro" id="IPR004776">
    <property type="entry name" value="Mem_transp_PIN-like"/>
</dbReference>